<comment type="caution">
    <text evidence="9">The sequence shown here is derived from an EMBL/GenBank/DDBJ whole genome shotgun (WGS) entry which is preliminary data.</text>
</comment>
<keyword evidence="6" id="KW-0238">DNA-binding</keyword>
<dbReference type="Gene3D" id="3.40.640.10">
    <property type="entry name" value="Type I PLP-dependent aspartate aminotransferase-like (Major domain)"/>
    <property type="match status" value="1"/>
</dbReference>
<keyword evidence="4" id="KW-0663">Pyridoxal phosphate</keyword>
<comment type="similarity">
    <text evidence="2">In the C-terminal section; belongs to the class-I pyridoxal-phosphate-dependent aminotransferase family.</text>
</comment>
<name>A0A4S4BPQ7_9BACL</name>
<gene>
    <name evidence="9" type="ORF">E6C55_17610</name>
</gene>
<dbReference type="EMBL" id="SSOB01000022">
    <property type="protein sequence ID" value="THF76882.1"/>
    <property type="molecule type" value="Genomic_DNA"/>
</dbReference>
<dbReference type="SUPFAM" id="SSF53383">
    <property type="entry name" value="PLP-dependent transferases"/>
    <property type="match status" value="1"/>
</dbReference>
<dbReference type="RefSeq" id="WP_136371129.1">
    <property type="nucleotide sequence ID" value="NZ_SSOB01000022.1"/>
</dbReference>
<dbReference type="PANTHER" id="PTHR46577">
    <property type="entry name" value="HTH-TYPE TRANSCRIPTIONAL REGULATORY PROTEIN GABR"/>
    <property type="match status" value="1"/>
</dbReference>
<dbReference type="GO" id="GO:0003677">
    <property type="term" value="F:DNA binding"/>
    <property type="evidence" value="ECO:0007669"/>
    <property type="project" value="UniProtKB-KW"/>
</dbReference>
<dbReference type="GO" id="GO:0003700">
    <property type="term" value="F:DNA-binding transcription factor activity"/>
    <property type="evidence" value="ECO:0007669"/>
    <property type="project" value="InterPro"/>
</dbReference>
<dbReference type="PROSITE" id="PS50949">
    <property type="entry name" value="HTH_GNTR"/>
    <property type="match status" value="1"/>
</dbReference>
<dbReference type="InterPro" id="IPR051446">
    <property type="entry name" value="HTH_trans_reg/aminotransferase"/>
</dbReference>
<evidence type="ECO:0000256" key="7">
    <source>
        <dbReference type="ARBA" id="ARBA00023163"/>
    </source>
</evidence>
<evidence type="ECO:0000259" key="8">
    <source>
        <dbReference type="PROSITE" id="PS50949"/>
    </source>
</evidence>
<protein>
    <submittedName>
        <fullName evidence="9">PLP-dependent aminotransferase family protein</fullName>
    </submittedName>
</protein>
<feature type="domain" description="HTH gntR-type" evidence="8">
    <location>
        <begin position="11"/>
        <end position="79"/>
    </location>
</feature>
<dbReference type="SMART" id="SM00345">
    <property type="entry name" value="HTH_GNTR"/>
    <property type="match status" value="1"/>
</dbReference>
<evidence type="ECO:0000256" key="5">
    <source>
        <dbReference type="ARBA" id="ARBA00023015"/>
    </source>
</evidence>
<evidence type="ECO:0000256" key="4">
    <source>
        <dbReference type="ARBA" id="ARBA00022898"/>
    </source>
</evidence>
<sequence length="481" mass="53807">MPFTLNRDSKEPLFRQLVRQMESRILSGEWPLHMKLPPERSLALQLGLNRSTVTAAYQELATQGWVSKVQGSGTRVIALPEDGAAAVAIDWNQYWNKRADNPLLPLKKSLHSIASRKGTINLAMGELSGELLRGLPLFGRPELPSIAEPLGYVGPPLERRYRSIIASHLERYQSIDTDASRILLTSGAQQALYLIVNCLLKPGDAIAVEAASYAYSQNLFLSAGLRVFPIAMDEDGLVPEHLVRLYEQHKIRMAVVNPTYQNPTGTVLSLERRRRLYDICAARRIPIVEDDPYSLLGDCRGQQPPPSLKALYPDSDLILYIGTTSKVLTPALRTGWLVGPEEVIARLGDHRREIDNGLSPILQGIVHSLLDERVLEPHLLQVRTSLAERRDRALGLMRGHMSGLATWREPESGFYVWCRLNPSIRLPDVMRECEAEGVLIMPGTILGNDSRRFRITYSRASLAELEEGLLRVARAIRRAAE</sequence>
<dbReference type="InterPro" id="IPR000524">
    <property type="entry name" value="Tscrpt_reg_HTH_GntR"/>
</dbReference>
<dbReference type="Gene3D" id="1.10.10.10">
    <property type="entry name" value="Winged helix-like DNA-binding domain superfamily/Winged helix DNA-binding domain"/>
    <property type="match status" value="1"/>
</dbReference>
<keyword evidence="9" id="KW-0808">Transferase</keyword>
<comment type="cofactor">
    <cofactor evidence="1">
        <name>pyridoxal 5'-phosphate</name>
        <dbReference type="ChEBI" id="CHEBI:597326"/>
    </cofactor>
</comment>
<dbReference type="CDD" id="cd07377">
    <property type="entry name" value="WHTH_GntR"/>
    <property type="match status" value="1"/>
</dbReference>
<evidence type="ECO:0000313" key="10">
    <source>
        <dbReference type="Proteomes" id="UP000310636"/>
    </source>
</evidence>
<dbReference type="InterPro" id="IPR015424">
    <property type="entry name" value="PyrdxlP-dep_Trfase"/>
</dbReference>
<keyword evidence="7" id="KW-0804">Transcription</keyword>
<dbReference type="PANTHER" id="PTHR46577:SF2">
    <property type="entry name" value="TRANSCRIPTIONAL REGULATORY PROTEIN"/>
    <property type="match status" value="1"/>
</dbReference>
<evidence type="ECO:0000256" key="6">
    <source>
        <dbReference type="ARBA" id="ARBA00023125"/>
    </source>
</evidence>
<reference evidence="9 10" key="1">
    <citation type="submission" date="2019-04" db="EMBL/GenBank/DDBJ databases">
        <title>Cohnella sp. nov. isolated from preserved vegetables.</title>
        <authorList>
            <person name="Lin S.-Y."/>
            <person name="Hung M.-H."/>
            <person name="Young C.-C."/>
        </authorList>
    </citation>
    <scope>NUCLEOTIDE SEQUENCE [LARGE SCALE GENOMIC DNA]</scope>
    <source>
        <strain evidence="9 10">CC-MHH1044</strain>
    </source>
</reference>
<dbReference type="Proteomes" id="UP000310636">
    <property type="component" value="Unassembled WGS sequence"/>
</dbReference>
<dbReference type="InterPro" id="IPR015421">
    <property type="entry name" value="PyrdxlP-dep_Trfase_major"/>
</dbReference>
<dbReference type="InterPro" id="IPR036388">
    <property type="entry name" value="WH-like_DNA-bd_sf"/>
</dbReference>
<evidence type="ECO:0000256" key="2">
    <source>
        <dbReference type="ARBA" id="ARBA00005384"/>
    </source>
</evidence>
<accession>A0A4S4BPQ7</accession>
<dbReference type="OrthoDB" id="9802601at2"/>
<dbReference type="InterPro" id="IPR004839">
    <property type="entry name" value="Aminotransferase_I/II_large"/>
</dbReference>
<evidence type="ECO:0000313" key="9">
    <source>
        <dbReference type="EMBL" id="THF76882.1"/>
    </source>
</evidence>
<keyword evidence="5" id="KW-0805">Transcription regulation</keyword>
<keyword evidence="10" id="KW-1185">Reference proteome</keyword>
<dbReference type="PRINTS" id="PR00035">
    <property type="entry name" value="HTHGNTR"/>
</dbReference>
<dbReference type="SUPFAM" id="SSF46785">
    <property type="entry name" value="Winged helix' DNA-binding domain"/>
    <property type="match status" value="1"/>
</dbReference>
<dbReference type="GO" id="GO:0008483">
    <property type="term" value="F:transaminase activity"/>
    <property type="evidence" value="ECO:0007669"/>
    <property type="project" value="UniProtKB-KW"/>
</dbReference>
<evidence type="ECO:0000256" key="3">
    <source>
        <dbReference type="ARBA" id="ARBA00022576"/>
    </source>
</evidence>
<dbReference type="InterPro" id="IPR036390">
    <property type="entry name" value="WH_DNA-bd_sf"/>
</dbReference>
<keyword evidence="3 9" id="KW-0032">Aminotransferase</keyword>
<dbReference type="InterPro" id="IPR015422">
    <property type="entry name" value="PyrdxlP-dep_Trfase_small"/>
</dbReference>
<organism evidence="9 10">
    <name type="scientific">Cohnella fermenti</name>
    <dbReference type="NCBI Taxonomy" id="2565925"/>
    <lineage>
        <taxon>Bacteria</taxon>
        <taxon>Bacillati</taxon>
        <taxon>Bacillota</taxon>
        <taxon>Bacilli</taxon>
        <taxon>Bacillales</taxon>
        <taxon>Paenibacillaceae</taxon>
        <taxon>Cohnella</taxon>
    </lineage>
</organism>
<dbReference type="AlphaFoldDB" id="A0A4S4BPQ7"/>
<proteinExistence type="inferred from homology"/>
<dbReference type="CDD" id="cd00609">
    <property type="entry name" value="AAT_like"/>
    <property type="match status" value="1"/>
</dbReference>
<dbReference type="GO" id="GO:0030170">
    <property type="term" value="F:pyridoxal phosphate binding"/>
    <property type="evidence" value="ECO:0007669"/>
    <property type="project" value="InterPro"/>
</dbReference>
<dbReference type="Pfam" id="PF00155">
    <property type="entry name" value="Aminotran_1_2"/>
    <property type="match status" value="1"/>
</dbReference>
<dbReference type="Gene3D" id="3.90.1150.10">
    <property type="entry name" value="Aspartate Aminotransferase, domain 1"/>
    <property type="match status" value="1"/>
</dbReference>
<dbReference type="Pfam" id="PF00392">
    <property type="entry name" value="GntR"/>
    <property type="match status" value="1"/>
</dbReference>
<evidence type="ECO:0000256" key="1">
    <source>
        <dbReference type="ARBA" id="ARBA00001933"/>
    </source>
</evidence>